<keyword evidence="6 8" id="KW-0560">Oxidoreductase</keyword>
<dbReference type="Gene3D" id="3.20.70.20">
    <property type="match status" value="1"/>
</dbReference>
<dbReference type="Proteomes" id="UP000280017">
    <property type="component" value="Segment"/>
</dbReference>
<dbReference type="PANTHER" id="PTHR11573:SF6">
    <property type="entry name" value="RIBONUCLEOSIDE-DIPHOSPHATE REDUCTASE LARGE SUBUNIT"/>
    <property type="match status" value="1"/>
</dbReference>
<feature type="binding site" evidence="8">
    <location>
        <begin position="623"/>
        <end position="627"/>
    </location>
    <ligand>
        <name>substrate</name>
    </ligand>
</feature>
<dbReference type="GO" id="GO:0016032">
    <property type="term" value="P:viral process"/>
    <property type="evidence" value="ECO:0007669"/>
    <property type="project" value="UniProtKB-UniRule"/>
</dbReference>
<dbReference type="GO" id="GO:0004748">
    <property type="term" value="F:ribonucleoside-diphosphate reductase activity, thioredoxin disulfide as acceptor"/>
    <property type="evidence" value="ECO:0007669"/>
    <property type="project" value="UniProtKB-UniRule"/>
</dbReference>
<comment type="similarity">
    <text evidence="1 8 9">Belongs to the ribonucleoside diphosphate reductase large chain family.</text>
</comment>
<organism evidence="11">
    <name type="scientific">Spheniscid alphaherpesvirus 1</name>
    <dbReference type="NCBI Taxonomy" id="2560777"/>
    <lineage>
        <taxon>Viruses</taxon>
        <taxon>Duplodnaviria</taxon>
        <taxon>Heunggongvirae</taxon>
        <taxon>Peploviricota</taxon>
        <taxon>Herviviricetes</taxon>
        <taxon>Herpesvirales</taxon>
        <taxon>Orthoherpesviridae</taxon>
        <taxon>Alphaherpesvirinae</taxon>
        <taxon>Mardivirus</taxon>
        <taxon>Mardivirus spheniscidalpha1</taxon>
    </lineage>
</organism>
<dbReference type="PANTHER" id="PTHR11573">
    <property type="entry name" value="RIBONUCLEOSIDE-DIPHOSPHATE REDUCTASE LARGE CHAIN"/>
    <property type="match status" value="1"/>
</dbReference>
<comment type="function">
    <text evidence="9">Provides the precursors necessary for DNA synthesis. Catalyzes the biosynthesis of deoxyribonucleotides from the corresponding ribonucleotides.</text>
</comment>
<feature type="binding site" evidence="8">
    <location>
        <position position="258"/>
    </location>
    <ligand>
        <name>substrate</name>
    </ligand>
</feature>
<evidence type="ECO:0000256" key="5">
    <source>
        <dbReference type="ARBA" id="ARBA00022840"/>
    </source>
</evidence>
<feature type="site" description="Important for electron transfer" evidence="8">
    <location>
        <position position="767"/>
    </location>
</feature>
<name>A0A1R3T502_9ALPH</name>
<dbReference type="NCBIfam" id="TIGR02506">
    <property type="entry name" value="NrdE_NrdA"/>
    <property type="match status" value="1"/>
</dbReference>
<dbReference type="InterPro" id="IPR000788">
    <property type="entry name" value="RNR_lg_C"/>
</dbReference>
<keyword evidence="9" id="KW-0215">Deoxyribonucleotide synthesis</keyword>
<dbReference type="InterPro" id="IPR039718">
    <property type="entry name" value="Rrm1"/>
</dbReference>
<accession>A0A1R3T502</accession>
<feature type="active site" description="Proton acceptor" evidence="8">
    <location>
        <position position="444"/>
    </location>
</feature>
<feature type="binding site" evidence="8">
    <location>
        <begin position="440"/>
        <end position="444"/>
    </location>
    <ligand>
        <name>substrate</name>
    </ligand>
</feature>
<keyword evidence="5 8" id="KW-0067">ATP-binding</keyword>
<evidence type="ECO:0000256" key="7">
    <source>
        <dbReference type="ARBA" id="ARBA00023157"/>
    </source>
</evidence>
<dbReference type="EMBL" id="LT608136">
    <property type="protein sequence ID" value="SCL76931.1"/>
    <property type="molecule type" value="Genomic_DNA"/>
</dbReference>
<keyword evidence="3" id="KW-0235">DNA replication</keyword>
<evidence type="ECO:0000256" key="4">
    <source>
        <dbReference type="ARBA" id="ARBA00022741"/>
    </source>
</evidence>
<dbReference type="PRINTS" id="PR01183">
    <property type="entry name" value="RIBORDTASEM1"/>
</dbReference>
<feature type="active site" description="Cysteine radical intermediate" evidence="8">
    <location>
        <position position="442"/>
    </location>
</feature>
<dbReference type="Pfam" id="PF00317">
    <property type="entry name" value="Ribonuc_red_lgN"/>
    <property type="match status" value="1"/>
</dbReference>
<gene>
    <name evidence="11" type="primary">UL39</name>
    <name evidence="8" type="synonym">RIR1</name>
</gene>
<evidence type="ECO:0000256" key="6">
    <source>
        <dbReference type="ARBA" id="ARBA00023002"/>
    </source>
</evidence>
<sequence>MDTYKANFSDILQHLISVEKKLNDFGYDIEKLTGVGPVLTEEDGKRMTMKEIRERITVIVNKLKSSCRVDERVYEECGRLVHIRIRTREASLDEWLYSDELRLKKECRNAIERHRQHIEKMLGWFYSDPFKHYLLGLGLQSALKYEETYLARMGNDRQESLGQFFVRLATAVTLQTIKDTVPAEVLTCSGKWIDVFDVYFMQLSQQKFIPATPAMLYLGRNRGSTASCYLLDPKPVNTTEAVNALVREVTPILQARGGVGLCLQKYNTVSGDRGNSKGLAAALKLLDSLVMAINSDSDRPTGVCVYIEPWHAAVRAMLNMKGLLASEESLRCDHVFGALWMCDLFFKRYAMYAEGKEGIMWTLFDDSASHLSDLYGEDFEREYERLEAAGIGVESIPIRDMAFSIVRSAAMTGSPFIMFKDACNRHYHLDMKGRALSGSNLCTEIVHQADETSNGVCNLASVNLPRFIRNDSINGNLIFDFCSLRYTVKVATMFVNAMMECSDYPTENSRRGVDRHRSMGIGMQGLHTAFLTLGYDMSSREARILNSRIAENMLLAAMTASCDLCKRGMSPFLDFYESKYARGELHFDGWDNAVVTEVQEWSFLREQIMKHGLYNSQFIALMPTVSSSQVSESSEGFSPLFTNMFSKVTMSGELLRPNLMLMKELRALFPCEDDRMEAIRKLESNQWSVSRAFGELADGNSLQKYKTAFEYSQDLLVDMCADRAPFVDHSQSMTLYITERADGTLPASSIMNLLMRAYKLGLKTGMYYCKIRKATNNGIFSGSGELVCTSCHL</sequence>
<dbReference type="UniPathway" id="UPA00326"/>
<dbReference type="InterPro" id="IPR013509">
    <property type="entry name" value="RNR_lsu_N"/>
</dbReference>
<keyword evidence="7 8" id="KW-1015">Disulfide bond</keyword>
<reference evidence="11" key="1">
    <citation type="submission" date="2016-08" db="EMBL/GenBank/DDBJ databases">
        <authorList>
            <person name="Seilhamer J.J."/>
        </authorList>
    </citation>
    <scope>NUCLEOTIDE SEQUENCE</scope>
    <source>
        <strain evidence="11">Lib01003</strain>
    </source>
</reference>
<feature type="domain" description="Ribonucleotide reductase large subunit" evidence="10">
    <location>
        <begin position="601"/>
        <end position="623"/>
    </location>
</feature>
<dbReference type="GO" id="GO:0005524">
    <property type="term" value="F:ATP binding"/>
    <property type="evidence" value="ECO:0007669"/>
    <property type="project" value="UniProtKB-UniRule"/>
</dbReference>
<comment type="subunit">
    <text evidence="8">Heterotetramer composed of a homodimer of the large subunit (R1) and a homodimer of the small subunit (R2). Larger multisubunit protein complex are also active, composed of (R1)n(R2)n.</text>
</comment>
<evidence type="ECO:0000256" key="3">
    <source>
        <dbReference type="ARBA" id="ARBA00022705"/>
    </source>
</evidence>
<protein>
    <recommendedName>
        <fullName evidence="8">Ribonucleoside-diphosphate reductase large subunit</fullName>
        <shortName evidence="8">R1</shortName>
        <ecNumber evidence="8">1.17.4.1</ecNumber>
    </recommendedName>
    <alternativeName>
        <fullName evidence="8">Ribonucleotide reductase large subunit</fullName>
    </alternativeName>
</protein>
<feature type="active site" description="Proton acceptor" evidence="8">
    <location>
        <position position="440"/>
    </location>
</feature>
<comment type="catalytic activity">
    <reaction evidence="8 9">
        <text>a 2'-deoxyribonucleoside 5'-diphosphate + [thioredoxin]-disulfide + H2O = a ribonucleoside 5'-diphosphate + [thioredoxin]-dithiol</text>
        <dbReference type="Rhea" id="RHEA:23252"/>
        <dbReference type="Rhea" id="RHEA-COMP:10698"/>
        <dbReference type="Rhea" id="RHEA-COMP:10700"/>
        <dbReference type="ChEBI" id="CHEBI:15377"/>
        <dbReference type="ChEBI" id="CHEBI:29950"/>
        <dbReference type="ChEBI" id="CHEBI:50058"/>
        <dbReference type="ChEBI" id="CHEBI:57930"/>
        <dbReference type="ChEBI" id="CHEBI:73316"/>
        <dbReference type="EC" id="1.17.4.1"/>
    </reaction>
</comment>
<dbReference type="EC" id="1.17.4.1" evidence="8"/>
<evidence type="ECO:0000256" key="2">
    <source>
        <dbReference type="ARBA" id="ARBA00022518"/>
    </source>
</evidence>
<dbReference type="Pfam" id="PF02867">
    <property type="entry name" value="Ribonuc_red_lgC"/>
    <property type="match status" value="1"/>
</dbReference>
<comment type="function">
    <text evidence="8">Ribonucleoside-diphosphate reductase holoenzyme provides the precursors necessary for viral DNA synthesis. Allows virus growth in non-dividing cells, as well as reactivation from latency in infected hosts. Catalyzes the biosynthesis of deoxyribonucleotides from the corresponding ribonucleotides.</text>
</comment>
<dbReference type="GO" id="GO:0009263">
    <property type="term" value="P:deoxyribonucleotide biosynthetic process"/>
    <property type="evidence" value="ECO:0007669"/>
    <property type="project" value="UniProtKB-KW"/>
</dbReference>
<proteinExistence type="inferred from homology"/>
<feature type="site" description="Interacts with thioredoxin/glutaredoxin" evidence="8">
    <location>
        <position position="791"/>
    </location>
</feature>
<keyword evidence="2 8" id="KW-0244">Early protein</keyword>
<feature type="binding site" evidence="8">
    <location>
        <begin position="227"/>
        <end position="228"/>
    </location>
    <ligand>
        <name>substrate</name>
    </ligand>
</feature>
<dbReference type="HAMAP" id="MF_04026">
    <property type="entry name" value="HSV_RIR1"/>
    <property type="match status" value="1"/>
</dbReference>
<dbReference type="InterPro" id="IPR034717">
    <property type="entry name" value="HSV_RIR1"/>
</dbReference>
<dbReference type="SUPFAM" id="SSF51998">
    <property type="entry name" value="PFL-like glycyl radical enzymes"/>
    <property type="match status" value="1"/>
</dbReference>
<evidence type="ECO:0000313" key="11">
    <source>
        <dbReference type="EMBL" id="SCL76931.1"/>
    </source>
</evidence>
<dbReference type="PROSITE" id="PS00089">
    <property type="entry name" value="RIBORED_LARGE"/>
    <property type="match status" value="1"/>
</dbReference>
<feature type="site" description="Interacts with thioredoxin/glutaredoxin" evidence="8">
    <location>
        <position position="788"/>
    </location>
</feature>
<evidence type="ECO:0000256" key="8">
    <source>
        <dbReference type="HAMAP-Rule" id="MF_04026"/>
    </source>
</evidence>
<feature type="binding site" evidence="8">
    <location>
        <position position="212"/>
    </location>
    <ligand>
        <name>substrate</name>
    </ligand>
</feature>
<feature type="site" description="Important for hydrogen atom transfer" evidence="8">
    <location>
        <position position="457"/>
    </location>
</feature>
<feature type="site" description="Important for electron transfer" evidence="8">
    <location>
        <position position="768"/>
    </location>
</feature>
<comment type="caution">
    <text evidence="8">Lacks conserved residue(s) required for the propagation of feature annotation.</text>
</comment>
<evidence type="ECO:0000256" key="9">
    <source>
        <dbReference type="RuleBase" id="RU003410"/>
    </source>
</evidence>
<feature type="site" description="Important for hydrogen atom transfer" evidence="8">
    <location>
        <position position="228"/>
    </location>
</feature>
<evidence type="ECO:0000259" key="10">
    <source>
        <dbReference type="PROSITE" id="PS00089"/>
    </source>
</evidence>
<dbReference type="InterPro" id="IPR013346">
    <property type="entry name" value="NrdE_NrdA_C"/>
</dbReference>
<evidence type="ECO:0000256" key="1">
    <source>
        <dbReference type="ARBA" id="ARBA00010406"/>
    </source>
</evidence>
<dbReference type="GO" id="GO:0006260">
    <property type="term" value="P:DNA replication"/>
    <property type="evidence" value="ECO:0007669"/>
    <property type="project" value="UniProtKB-KW"/>
</dbReference>
<keyword evidence="4 8" id="KW-0547">Nucleotide-binding</keyword>